<proteinExistence type="predicted"/>
<dbReference type="EMBL" id="BK014769">
    <property type="protein sequence ID" value="DAD74979.1"/>
    <property type="molecule type" value="Genomic_DNA"/>
</dbReference>
<name>A0A8S5LYS9_9CAUD</name>
<protein>
    <submittedName>
        <fullName evidence="1">Transcription initiation factor</fullName>
    </submittedName>
</protein>
<organism evidence="1">
    <name type="scientific">Siphoviridae sp. ctA995</name>
    <dbReference type="NCBI Taxonomy" id="2826180"/>
    <lineage>
        <taxon>Viruses</taxon>
        <taxon>Duplodnaviria</taxon>
        <taxon>Heunggongvirae</taxon>
        <taxon>Uroviricota</taxon>
        <taxon>Caudoviricetes</taxon>
    </lineage>
</organism>
<evidence type="ECO:0000313" key="1">
    <source>
        <dbReference type="EMBL" id="DAD74979.1"/>
    </source>
</evidence>
<sequence>MSKRLHIFRICFVQSIGHFQNLFCPNVWTFSLYHSNLCKRLHIFRICFVQSIGHFRFITPKWEIDFLS</sequence>
<accession>A0A8S5LYS9</accession>
<reference evidence="1" key="1">
    <citation type="journal article" date="2021" name="Proc. Natl. Acad. Sci. U.S.A.">
        <title>A Catalog of Tens of Thousands of Viruses from Human Metagenomes Reveals Hidden Associations with Chronic Diseases.</title>
        <authorList>
            <person name="Tisza M.J."/>
            <person name="Buck C.B."/>
        </authorList>
    </citation>
    <scope>NUCLEOTIDE SEQUENCE</scope>
    <source>
        <strain evidence="1">CtA995</strain>
    </source>
</reference>